<feature type="chain" id="PRO_5038437945" description="Integral membrane protein" evidence="2">
    <location>
        <begin position="19"/>
        <end position="402"/>
    </location>
</feature>
<organism evidence="3 4">
    <name type="scientific">Streptomyces coelicoflavus</name>
    <dbReference type="NCBI Taxonomy" id="285562"/>
    <lineage>
        <taxon>Bacteria</taxon>
        <taxon>Bacillati</taxon>
        <taxon>Actinomycetota</taxon>
        <taxon>Actinomycetes</taxon>
        <taxon>Kitasatosporales</taxon>
        <taxon>Streptomycetaceae</taxon>
        <taxon>Streptomyces</taxon>
    </lineage>
</organism>
<feature type="transmembrane region" description="Helical" evidence="1">
    <location>
        <begin position="191"/>
        <end position="211"/>
    </location>
</feature>
<evidence type="ECO:0000313" key="4">
    <source>
        <dbReference type="Proteomes" id="UP000469545"/>
    </source>
</evidence>
<sequence length="402" mass="41316">MLAGLVAMGVVAALGLWAAGAADLPDNAFPRVVVATVVTAVGGALEMSGDAGELAATDAGLTVMPLSVTLTGALVIARGFLRPLRHRTVIGAPELAGWAGRIAVLWLLALVGTAFAARQTFEVPLGEGLLNDLGDLFGVTPRVGFTADVPLTVLFGLLWLAGVLVLALLASRRAPLPGGLPRLRTSVRPPAQAMVALLLAYVVVGVVVALVTAGTRGHPADTFAVLLLGLPNLAWPALTIGLGATWNGRVEGPFGLPMPQVLDEVLRTPDVSTVNVGTLAERDGRMWWLLVAAAVLVLAAGFLMVSRSPARAPAWLHAVRMAVALALTVLVVGLVGRISAHYGLSVLGIGDLGGGLSGRVFLRPRLWGAVGLALLWGLVAGFLGALLARWVGERSRSGRAGS</sequence>
<feature type="transmembrane region" description="Helical" evidence="1">
    <location>
        <begin position="223"/>
        <end position="246"/>
    </location>
</feature>
<feature type="transmembrane region" description="Helical" evidence="1">
    <location>
        <begin position="318"/>
        <end position="338"/>
    </location>
</feature>
<dbReference type="Proteomes" id="UP000469545">
    <property type="component" value="Unassembled WGS sequence"/>
</dbReference>
<keyword evidence="4" id="KW-1185">Reference proteome</keyword>
<dbReference type="InterPro" id="IPR047724">
    <property type="entry name" value="Streptophobe"/>
</dbReference>
<comment type="caution">
    <text evidence="3">The sequence shown here is derived from an EMBL/GenBank/DDBJ whole genome shotgun (WGS) entry which is preliminary data.</text>
</comment>
<feature type="signal peptide" evidence="2">
    <location>
        <begin position="1"/>
        <end position="18"/>
    </location>
</feature>
<feature type="transmembrane region" description="Helical" evidence="1">
    <location>
        <begin position="286"/>
        <end position="306"/>
    </location>
</feature>
<protein>
    <recommendedName>
        <fullName evidence="5">Integral membrane protein</fullName>
    </recommendedName>
</protein>
<evidence type="ECO:0000313" key="3">
    <source>
        <dbReference type="EMBL" id="NEB18273.1"/>
    </source>
</evidence>
<evidence type="ECO:0000256" key="2">
    <source>
        <dbReference type="SAM" id="SignalP"/>
    </source>
</evidence>
<feature type="transmembrane region" description="Helical" evidence="1">
    <location>
        <begin position="59"/>
        <end position="78"/>
    </location>
</feature>
<accession>A0A6N9UPZ3</accession>
<reference evidence="3 4" key="1">
    <citation type="submission" date="2020-01" db="EMBL/GenBank/DDBJ databases">
        <title>Insect and environment-associated Actinomycetes.</title>
        <authorList>
            <person name="Currrie C."/>
            <person name="Chevrette M."/>
            <person name="Carlson C."/>
            <person name="Stubbendieck R."/>
            <person name="Wendt-Pienkowski E."/>
        </authorList>
    </citation>
    <scope>NUCLEOTIDE SEQUENCE [LARGE SCALE GENOMIC DNA]</scope>
    <source>
        <strain evidence="3 4">SID14172</strain>
    </source>
</reference>
<dbReference type="AlphaFoldDB" id="A0A6N9UPZ3"/>
<keyword evidence="1" id="KW-0472">Membrane</keyword>
<name>A0A6N9UPZ3_9ACTN</name>
<feature type="transmembrane region" description="Helical" evidence="1">
    <location>
        <begin position="366"/>
        <end position="388"/>
    </location>
</feature>
<feature type="transmembrane region" description="Helical" evidence="1">
    <location>
        <begin position="98"/>
        <end position="117"/>
    </location>
</feature>
<evidence type="ECO:0000256" key="1">
    <source>
        <dbReference type="SAM" id="Phobius"/>
    </source>
</evidence>
<keyword evidence="1" id="KW-0812">Transmembrane</keyword>
<dbReference type="EMBL" id="JAAGMB010000378">
    <property type="protein sequence ID" value="NEB18273.1"/>
    <property type="molecule type" value="Genomic_DNA"/>
</dbReference>
<feature type="transmembrane region" description="Helical" evidence="1">
    <location>
        <begin position="151"/>
        <end position="171"/>
    </location>
</feature>
<proteinExistence type="predicted"/>
<gene>
    <name evidence="3" type="ORF">G3I46_17445</name>
</gene>
<keyword evidence="1" id="KW-1133">Transmembrane helix</keyword>
<evidence type="ECO:0008006" key="5">
    <source>
        <dbReference type="Google" id="ProtNLM"/>
    </source>
</evidence>
<dbReference type="NCBIfam" id="NF038391">
    <property type="entry name" value="streptophobe"/>
    <property type="match status" value="1"/>
</dbReference>
<keyword evidence="2" id="KW-0732">Signal</keyword>